<feature type="compositionally biased region" description="Basic and acidic residues" evidence="1">
    <location>
        <begin position="838"/>
        <end position="856"/>
    </location>
</feature>
<feature type="compositionally biased region" description="Polar residues" evidence="1">
    <location>
        <begin position="1321"/>
        <end position="1330"/>
    </location>
</feature>
<accession>A0A1I8NDV6</accession>
<feature type="compositionally biased region" description="Polar residues" evidence="1">
    <location>
        <begin position="1297"/>
        <end position="1314"/>
    </location>
</feature>
<feature type="compositionally biased region" description="Low complexity" evidence="1">
    <location>
        <begin position="1370"/>
        <end position="1379"/>
    </location>
</feature>
<feature type="region of interest" description="Disordered" evidence="1">
    <location>
        <begin position="838"/>
        <end position="894"/>
    </location>
</feature>
<dbReference type="eggNOG" id="ENOG502RIWZ">
    <property type="taxonomic scope" value="Eukaryota"/>
</dbReference>
<keyword evidence="4" id="KW-0808">Transferase</keyword>
<feature type="compositionally biased region" description="Polar residues" evidence="1">
    <location>
        <begin position="139"/>
        <end position="149"/>
    </location>
</feature>
<name>A0A1I8NDV6_MUSDO</name>
<feature type="compositionally biased region" description="Basic and acidic residues" evidence="1">
    <location>
        <begin position="289"/>
        <end position="303"/>
    </location>
</feature>
<gene>
    <name evidence="2" type="primary">101900861</name>
    <name evidence="4" type="synonym">LOC101900861</name>
</gene>
<feature type="region of interest" description="Disordered" evidence="1">
    <location>
        <begin position="1754"/>
        <end position="1783"/>
    </location>
</feature>
<dbReference type="OrthoDB" id="10046062at2759"/>
<reference evidence="4" key="2">
    <citation type="submission" date="2025-04" db="UniProtKB">
        <authorList>
            <consortium name="RefSeq"/>
        </authorList>
    </citation>
    <scope>IDENTIFICATION</scope>
    <source>
        <strain evidence="4">Aabys</strain>
    </source>
</reference>
<feature type="compositionally biased region" description="Basic and acidic residues" evidence="1">
    <location>
        <begin position="879"/>
        <end position="894"/>
    </location>
</feature>
<dbReference type="RefSeq" id="XP_005187008.1">
    <property type="nucleotide sequence ID" value="XM_005186951.3"/>
</dbReference>
<dbReference type="VEuPathDB" id="VectorBase:MDOA014188"/>
<dbReference type="KEGG" id="mde:101900861"/>
<dbReference type="GO" id="GO:0016301">
    <property type="term" value="F:kinase activity"/>
    <property type="evidence" value="ECO:0007669"/>
    <property type="project" value="UniProtKB-KW"/>
</dbReference>
<feature type="compositionally biased region" description="Polar residues" evidence="1">
    <location>
        <begin position="1674"/>
        <end position="1683"/>
    </location>
</feature>
<keyword evidence="4" id="KW-0418">Kinase</keyword>
<feature type="region of interest" description="Disordered" evidence="1">
    <location>
        <begin position="752"/>
        <end position="778"/>
    </location>
</feature>
<feature type="compositionally biased region" description="Polar residues" evidence="1">
    <location>
        <begin position="753"/>
        <end position="764"/>
    </location>
</feature>
<organism evidence="2">
    <name type="scientific">Musca domestica</name>
    <name type="common">House fly</name>
    <dbReference type="NCBI Taxonomy" id="7370"/>
    <lineage>
        <taxon>Eukaryota</taxon>
        <taxon>Metazoa</taxon>
        <taxon>Ecdysozoa</taxon>
        <taxon>Arthropoda</taxon>
        <taxon>Hexapoda</taxon>
        <taxon>Insecta</taxon>
        <taxon>Pterygota</taxon>
        <taxon>Neoptera</taxon>
        <taxon>Endopterygota</taxon>
        <taxon>Diptera</taxon>
        <taxon>Brachycera</taxon>
        <taxon>Muscomorpha</taxon>
        <taxon>Muscoidea</taxon>
        <taxon>Muscidae</taxon>
        <taxon>Musca</taxon>
    </lineage>
</organism>
<feature type="region of interest" description="Disordered" evidence="1">
    <location>
        <begin position="419"/>
        <end position="444"/>
    </location>
</feature>
<feature type="region of interest" description="Disordered" evidence="1">
    <location>
        <begin position="139"/>
        <end position="175"/>
    </location>
</feature>
<feature type="region of interest" description="Disordered" evidence="1">
    <location>
        <begin position="1297"/>
        <end position="1389"/>
    </location>
</feature>
<reference evidence="2" key="1">
    <citation type="submission" date="2020-05" db="UniProtKB">
        <authorList>
            <consortium name="EnsemblMetazoa"/>
        </authorList>
    </citation>
    <scope>IDENTIFICATION</scope>
    <source>
        <strain evidence="2">Aabys</strain>
    </source>
</reference>
<dbReference type="Proteomes" id="UP001652621">
    <property type="component" value="Unplaced"/>
</dbReference>
<feature type="region of interest" description="Disordered" evidence="1">
    <location>
        <begin position="287"/>
        <end position="347"/>
    </location>
</feature>
<keyword evidence="3" id="KW-1185">Reference proteome</keyword>
<evidence type="ECO:0000313" key="2">
    <source>
        <dbReference type="EnsemblMetazoa" id="MDOA014188-PB"/>
    </source>
</evidence>
<feature type="compositionally biased region" description="Basic residues" evidence="1">
    <location>
        <begin position="1754"/>
        <end position="1776"/>
    </location>
</feature>
<feature type="compositionally biased region" description="Low complexity" evidence="1">
    <location>
        <begin position="1576"/>
        <end position="1591"/>
    </location>
</feature>
<feature type="region of interest" description="Disordered" evidence="1">
    <location>
        <begin position="682"/>
        <end position="737"/>
    </location>
</feature>
<evidence type="ECO:0000256" key="1">
    <source>
        <dbReference type="SAM" id="MobiDB-lite"/>
    </source>
</evidence>
<sequence>MGKCISKNPTSLTIALSEKDLATASHILSKFNESSEYIALKDKHRNQLCEYFAVNDACAPSNGSGEVVVVHRADVGPKAKGHILQAHSCEHIALDADGQQVWHLSSQQENNHENTCLHSPDHGTAVYRLLAAVEQNQPKINTNNWPNKSNDAFENNVADDNDDDNNAAQRNDDCNDYGDVIESVVDDDSYTTIAIVGSGDSCHHSDSLTNKYFATMSIIDNNGDSNNNNITNLANNNHHRQSTNNNNYFVDVPQNLTELLLYHHHRPHRGAQDDDTTQQAVLAMANRNQHREEQEQECPEKRINSSKKKLKKSKEYNYVEDAENSTEQSAKGQTESKRHSKKHNAGEIQTKGTAMSFGFRKNLNTTPKKLKKLLKGENGKKKQDICNNVCTNDTEADISAEQIDSGGYDTADNGTKFAQTNVGNDVKSTTGMTTTNPTMTKDDNGNADLLNNVHFDKMGAVAANNLNSGNTSTVTNNTTGLLTGVGGGGGGGNGNVLLPGAGSRFGYRGPIRPSSTDITSRSKNETNDNVENNNNAIAGNNIKGQLVSNLKRRSKSAHAGRTPSTSNESDTEASAAPRATQPKTITFNLKQNSTIEYDRRQFFEQPPVSGISGRHGYGGMAKSNVITTGMHNNVILRPTARLPLASTTTAPATTTATAYTKYTLQTVSLPKPEFAVPISINVSTPTTPASTSYNSSSSTSSRTRDNSWNRPQHPLTDSKAAKHMTNSTRRTFSGSREISADSGIASLDMALDSSGSSRMSTGAHKSSPKRSRSRPRNLQMVMNGRHRFEVRDLDDSLSSGDSSIVEPLALPKLPTENQTVPLPLSGLIRSNTVLSRESYESRNAENKQKQTVKLDTDLGNISQSTSRQASEEDSEFVDEEKLHLDRSATEKGAKERQFKDINTCSSKTSSPGSSIISSWCNAGESLAANDFSTLSLDSSEDSNKQDNKLLEEKKESTRNLSFEINDDDLVTLNTDVQISTLSSLTEPVTLNDEIDALPKESTTLDVLSDNVMDDMVERPKTLCHSLNETKFAEMALEGSTFLLDDETSPTDSLVSSSESEGAACKQKKHKINEELQEKDIDEISPELDLASPLSPGTPTHCSRSLSLSDCGNLIDDEIADQPALLFNQESQDGGAESGASRRDRTDTPTLMESLSSLRNSIHSQTNRSRSALYQAMELSLRTPLSVRKAVMERAESLDTLSPCESICSDDLMMDFDMASSMDSIDRSVSIKSRSGSDLNKIDDSELFSELDRKGSDVMKELNNLLRNNSKKNKDRDITAHLPARATRLLNRSRMQQHCTLNNDNDSDSTRSPLSSRRHHNTATSSRNSTVSSVANNYNNQGNNSSGNNTASSSLQRRHQKQKQHQHHHPASSSSSAAYHQHQRDTHSSSDDLMLYDKSFRNAMIQDVLQFKKQLLRLRKILQENENCLTRTETLNPFENDNGQLFTSCGLDSKLLDDIDLASLTSSTTDDPVQELSDLRRQVVYLQGQVDDRDRTIRLQKNLIEQLEAEKHKTAPTSVEAPKECVTTATQTERTRPLSIGMEGLSRSKPEYTSYTTYFPALNGTTVIQQQHHNSGQQNPGNMTQNNNNNNQTRRHTVISTTLSNYNQQMFSQPTIMNSNKVPERRASIAWDKPIAPSYKPVKITLIGDPLKQWSSSGCVNKSQPKCEEEEENVKNCNSSNGQQKQREYHEKQYEEISKNTLINGKCKSEDCRPVNTHSSKPLQDIVKANELFSQTTSVPPIQHQLKYQQHPYHQHHNHAQQQHHHHHSHSHHHNNHKPTVTIV</sequence>
<feature type="compositionally biased region" description="Low complexity" evidence="1">
    <location>
        <begin position="683"/>
        <end position="701"/>
    </location>
</feature>
<evidence type="ECO:0000313" key="4">
    <source>
        <dbReference type="RefSeq" id="XP_005187008.1"/>
    </source>
</evidence>
<feature type="compositionally biased region" description="Polar residues" evidence="1">
    <location>
        <begin position="724"/>
        <end position="736"/>
    </location>
</feature>
<feature type="compositionally biased region" description="Polar residues" evidence="1">
    <location>
        <begin position="857"/>
        <end position="868"/>
    </location>
</feature>
<dbReference type="GeneID" id="101900861"/>
<dbReference type="VEuPathDB" id="VectorBase:MDOMA2_000011"/>
<protein>
    <submittedName>
        <fullName evidence="4">Probable serine/threonine-protein kinase DDB_G0282963 isoform X1</fullName>
    </submittedName>
</protein>
<feature type="region of interest" description="Disordered" evidence="1">
    <location>
        <begin position="1670"/>
        <end position="1691"/>
    </location>
</feature>
<proteinExistence type="predicted"/>
<feature type="compositionally biased region" description="Low complexity" evidence="1">
    <location>
        <begin position="527"/>
        <end position="544"/>
    </location>
</feature>
<feature type="compositionally biased region" description="Polar residues" evidence="1">
    <location>
        <begin position="419"/>
        <end position="428"/>
    </location>
</feature>
<feature type="compositionally biased region" description="Low complexity" evidence="1">
    <location>
        <begin position="1331"/>
        <end position="1354"/>
    </location>
</feature>
<feature type="compositionally biased region" description="Low complexity" evidence="1">
    <location>
        <begin position="429"/>
        <end position="439"/>
    </location>
</feature>
<feature type="compositionally biased region" description="Basic residues" evidence="1">
    <location>
        <begin position="1355"/>
        <end position="1369"/>
    </location>
</feature>
<feature type="compositionally biased region" description="Basic residues" evidence="1">
    <location>
        <begin position="766"/>
        <end position="775"/>
    </location>
</feature>
<feature type="region of interest" description="Disordered" evidence="1">
    <location>
        <begin position="1513"/>
        <end position="1532"/>
    </location>
</feature>
<dbReference type="EnsemblMetazoa" id="MDOA014188-RB">
    <property type="protein sequence ID" value="MDOA014188-PB"/>
    <property type="gene ID" value="MDOA014188"/>
</dbReference>
<evidence type="ECO:0000313" key="3">
    <source>
        <dbReference type="Proteomes" id="UP001652621"/>
    </source>
</evidence>
<feature type="region of interest" description="Disordered" evidence="1">
    <location>
        <begin position="1570"/>
        <end position="1591"/>
    </location>
</feature>
<feature type="region of interest" description="Disordered" evidence="1">
    <location>
        <begin position="503"/>
        <end position="584"/>
    </location>
</feature>